<name>A0AAN6Y4S0_9PEZI</name>
<dbReference type="AlphaFoldDB" id="A0AAN6Y4S0"/>
<protein>
    <submittedName>
        <fullName evidence="5">Mss4-like protein</fullName>
    </submittedName>
</protein>
<dbReference type="PROSITE" id="PS51891">
    <property type="entry name" value="CENP_V_GFA"/>
    <property type="match status" value="1"/>
</dbReference>
<evidence type="ECO:0000259" key="4">
    <source>
        <dbReference type="PROSITE" id="PS51891"/>
    </source>
</evidence>
<evidence type="ECO:0000256" key="2">
    <source>
        <dbReference type="ARBA" id="ARBA00022723"/>
    </source>
</evidence>
<dbReference type="InterPro" id="IPR011057">
    <property type="entry name" value="Mss4-like_sf"/>
</dbReference>
<dbReference type="Pfam" id="PF04828">
    <property type="entry name" value="GFA"/>
    <property type="match status" value="1"/>
</dbReference>
<reference evidence="5" key="1">
    <citation type="journal article" date="2023" name="Mol. Phylogenet. Evol.">
        <title>Genome-scale phylogeny and comparative genomics of the fungal order Sordariales.</title>
        <authorList>
            <person name="Hensen N."/>
            <person name="Bonometti L."/>
            <person name="Westerberg I."/>
            <person name="Brannstrom I.O."/>
            <person name="Guillou S."/>
            <person name="Cros-Aarteil S."/>
            <person name="Calhoun S."/>
            <person name="Haridas S."/>
            <person name="Kuo A."/>
            <person name="Mondo S."/>
            <person name="Pangilinan J."/>
            <person name="Riley R."/>
            <person name="LaButti K."/>
            <person name="Andreopoulos B."/>
            <person name="Lipzen A."/>
            <person name="Chen C."/>
            <person name="Yan M."/>
            <person name="Daum C."/>
            <person name="Ng V."/>
            <person name="Clum A."/>
            <person name="Steindorff A."/>
            <person name="Ohm R.A."/>
            <person name="Martin F."/>
            <person name="Silar P."/>
            <person name="Natvig D.O."/>
            <person name="Lalanne C."/>
            <person name="Gautier V."/>
            <person name="Ament-Velasquez S.L."/>
            <person name="Kruys A."/>
            <person name="Hutchinson M.I."/>
            <person name="Powell A.J."/>
            <person name="Barry K."/>
            <person name="Miller A.N."/>
            <person name="Grigoriev I.V."/>
            <person name="Debuchy R."/>
            <person name="Gladieux P."/>
            <person name="Hiltunen Thoren M."/>
            <person name="Johannesson H."/>
        </authorList>
    </citation>
    <scope>NUCLEOTIDE SEQUENCE</scope>
    <source>
        <strain evidence="5">PSN293</strain>
    </source>
</reference>
<evidence type="ECO:0000313" key="5">
    <source>
        <dbReference type="EMBL" id="KAK4211351.1"/>
    </source>
</evidence>
<keyword evidence="2" id="KW-0479">Metal-binding</keyword>
<accession>A0AAN6Y4S0</accession>
<dbReference type="GO" id="GO:0016846">
    <property type="term" value="F:carbon-sulfur lyase activity"/>
    <property type="evidence" value="ECO:0007669"/>
    <property type="project" value="InterPro"/>
</dbReference>
<dbReference type="SUPFAM" id="SSF51316">
    <property type="entry name" value="Mss4-like"/>
    <property type="match status" value="1"/>
</dbReference>
<dbReference type="InterPro" id="IPR006913">
    <property type="entry name" value="CENP-V/GFA"/>
</dbReference>
<sequence>MSSSTSDGPLTGSCHCGRISITIPSKPSRINQCHCTVCYKLGALWGYFPKSSVTIIEKDGATRNKYLREDLAPEEFESISFDSCSVCGTLTNWSRAPAKDTDEHAKMGVNMRVFGEVEKVMGDVPREIEYC</sequence>
<dbReference type="Proteomes" id="UP001301769">
    <property type="component" value="Unassembled WGS sequence"/>
</dbReference>
<evidence type="ECO:0000313" key="6">
    <source>
        <dbReference type="Proteomes" id="UP001301769"/>
    </source>
</evidence>
<keyword evidence="6" id="KW-1185">Reference proteome</keyword>
<evidence type="ECO:0000256" key="1">
    <source>
        <dbReference type="ARBA" id="ARBA00005495"/>
    </source>
</evidence>
<dbReference type="GO" id="GO:0046872">
    <property type="term" value="F:metal ion binding"/>
    <property type="evidence" value="ECO:0007669"/>
    <property type="project" value="UniProtKB-KW"/>
</dbReference>
<evidence type="ECO:0000256" key="3">
    <source>
        <dbReference type="ARBA" id="ARBA00022833"/>
    </source>
</evidence>
<proteinExistence type="inferred from homology"/>
<dbReference type="Gene3D" id="2.170.150.70">
    <property type="match status" value="1"/>
</dbReference>
<comment type="similarity">
    <text evidence="1">Belongs to the Gfa family.</text>
</comment>
<dbReference type="EMBL" id="MU858151">
    <property type="protein sequence ID" value="KAK4211351.1"/>
    <property type="molecule type" value="Genomic_DNA"/>
</dbReference>
<gene>
    <name evidence="5" type="ORF">QBC37DRAFT_427127</name>
</gene>
<keyword evidence="3" id="KW-0862">Zinc</keyword>
<reference evidence="5" key="2">
    <citation type="submission" date="2023-05" db="EMBL/GenBank/DDBJ databases">
        <authorList>
            <consortium name="Lawrence Berkeley National Laboratory"/>
            <person name="Steindorff A."/>
            <person name="Hensen N."/>
            <person name="Bonometti L."/>
            <person name="Westerberg I."/>
            <person name="Brannstrom I.O."/>
            <person name="Guillou S."/>
            <person name="Cros-Aarteil S."/>
            <person name="Calhoun S."/>
            <person name="Haridas S."/>
            <person name="Kuo A."/>
            <person name="Mondo S."/>
            <person name="Pangilinan J."/>
            <person name="Riley R."/>
            <person name="Labutti K."/>
            <person name="Andreopoulos B."/>
            <person name="Lipzen A."/>
            <person name="Chen C."/>
            <person name="Yanf M."/>
            <person name="Daum C."/>
            <person name="Ng V."/>
            <person name="Clum A."/>
            <person name="Ohm R."/>
            <person name="Martin F."/>
            <person name="Silar P."/>
            <person name="Natvig D."/>
            <person name="Lalanne C."/>
            <person name="Gautier V."/>
            <person name="Ament-Velasquez S.L."/>
            <person name="Kruys A."/>
            <person name="Hutchinson M.I."/>
            <person name="Powell A.J."/>
            <person name="Barry K."/>
            <person name="Miller A.N."/>
            <person name="Grigoriev I.V."/>
            <person name="Debuchy R."/>
            <person name="Gladieux P."/>
            <person name="Thoren M.H."/>
            <person name="Johannesson H."/>
        </authorList>
    </citation>
    <scope>NUCLEOTIDE SEQUENCE</scope>
    <source>
        <strain evidence="5">PSN293</strain>
    </source>
</reference>
<organism evidence="5 6">
    <name type="scientific">Rhypophila decipiens</name>
    <dbReference type="NCBI Taxonomy" id="261697"/>
    <lineage>
        <taxon>Eukaryota</taxon>
        <taxon>Fungi</taxon>
        <taxon>Dikarya</taxon>
        <taxon>Ascomycota</taxon>
        <taxon>Pezizomycotina</taxon>
        <taxon>Sordariomycetes</taxon>
        <taxon>Sordariomycetidae</taxon>
        <taxon>Sordariales</taxon>
        <taxon>Naviculisporaceae</taxon>
        <taxon>Rhypophila</taxon>
    </lineage>
</organism>
<feature type="domain" description="CENP-V/GFA" evidence="4">
    <location>
        <begin position="10"/>
        <end position="127"/>
    </location>
</feature>
<comment type="caution">
    <text evidence="5">The sequence shown here is derived from an EMBL/GenBank/DDBJ whole genome shotgun (WGS) entry which is preliminary data.</text>
</comment>